<evidence type="ECO:0000313" key="5">
    <source>
        <dbReference type="EMBL" id="WOO43680.1"/>
    </source>
</evidence>
<dbReference type="AlphaFoldDB" id="A0AAQ3QYD5"/>
<evidence type="ECO:0000256" key="2">
    <source>
        <dbReference type="ARBA" id="ARBA00023008"/>
    </source>
</evidence>
<dbReference type="RefSeq" id="WP_317836271.1">
    <property type="nucleotide sequence ID" value="NZ_CP136920.1"/>
</dbReference>
<evidence type="ECO:0000256" key="1">
    <source>
        <dbReference type="ARBA" id="ARBA00022723"/>
    </source>
</evidence>
<dbReference type="Proteomes" id="UP001304300">
    <property type="component" value="Chromosome"/>
</dbReference>
<accession>A0AAQ3QYD5</accession>
<proteinExistence type="predicted"/>
<dbReference type="SUPFAM" id="SSF49452">
    <property type="entry name" value="Starch-binding domain-like"/>
    <property type="match status" value="1"/>
</dbReference>
<evidence type="ECO:0000256" key="3">
    <source>
        <dbReference type="SAM" id="MobiDB-lite"/>
    </source>
</evidence>
<dbReference type="GO" id="GO:0005507">
    <property type="term" value="F:copper ion binding"/>
    <property type="evidence" value="ECO:0007669"/>
    <property type="project" value="InterPro"/>
</dbReference>
<dbReference type="Gene3D" id="2.60.40.420">
    <property type="entry name" value="Cupredoxins - blue copper proteins"/>
    <property type="match status" value="1"/>
</dbReference>
<keyword evidence="6" id="KW-1185">Reference proteome</keyword>
<feature type="region of interest" description="Disordered" evidence="3">
    <location>
        <begin position="1"/>
        <end position="25"/>
    </location>
</feature>
<sequence length="190" mass="21538">MIDSSKLPKPARLNPRYLDGATERPGMAPQARAVIYAERISDKADAKTSNETKELAQQHLQFEKSVLPVQVGTTVHFPNRDEVFHNVFSYSAPKSFDLGRYRAGEEPGEVVFDQPGEVQVFCEIHRHMRTTVLVLDTPYFTVSNDSNTYDLKDLPAGDYRVSIWYGPGKTLSKEVTLTDEENLKIDWSEE</sequence>
<dbReference type="InterPro" id="IPR000923">
    <property type="entry name" value="BlueCu_1"/>
</dbReference>
<reference evidence="5 6" key="1">
    <citation type="submission" date="2023-10" db="EMBL/GenBank/DDBJ databases">
        <title>Rubellicoccus peritrichatus gen. nov., sp. nov., isolated from an algae of coral reef tank.</title>
        <authorList>
            <person name="Luo J."/>
        </authorList>
    </citation>
    <scope>NUCLEOTIDE SEQUENCE [LARGE SCALE GENOMIC DNA]</scope>
    <source>
        <strain evidence="5 6">CR14</strain>
    </source>
</reference>
<keyword evidence="2" id="KW-0186">Copper</keyword>
<evidence type="ECO:0000313" key="6">
    <source>
        <dbReference type="Proteomes" id="UP001304300"/>
    </source>
</evidence>
<protein>
    <recommendedName>
        <fullName evidence="4">Blue (type 1) copper domain-containing protein</fullName>
    </recommendedName>
</protein>
<organism evidence="5 6">
    <name type="scientific">Rubellicoccus peritrichatus</name>
    <dbReference type="NCBI Taxonomy" id="3080537"/>
    <lineage>
        <taxon>Bacteria</taxon>
        <taxon>Pseudomonadati</taxon>
        <taxon>Verrucomicrobiota</taxon>
        <taxon>Opitutia</taxon>
        <taxon>Puniceicoccales</taxon>
        <taxon>Cerasicoccaceae</taxon>
        <taxon>Rubellicoccus</taxon>
    </lineage>
</organism>
<dbReference type="GO" id="GO:0030246">
    <property type="term" value="F:carbohydrate binding"/>
    <property type="evidence" value="ECO:0007669"/>
    <property type="project" value="InterPro"/>
</dbReference>
<feature type="domain" description="Blue (type 1) copper" evidence="4">
    <location>
        <begin position="56"/>
        <end position="134"/>
    </location>
</feature>
<dbReference type="GO" id="GO:0009055">
    <property type="term" value="F:electron transfer activity"/>
    <property type="evidence" value="ECO:0007669"/>
    <property type="project" value="InterPro"/>
</dbReference>
<evidence type="ECO:0000259" key="4">
    <source>
        <dbReference type="Pfam" id="PF00127"/>
    </source>
</evidence>
<name>A0AAQ3QYD5_9BACT</name>
<dbReference type="SUPFAM" id="SSF49503">
    <property type="entry name" value="Cupredoxins"/>
    <property type="match status" value="1"/>
</dbReference>
<dbReference type="KEGG" id="puo:RZN69_11320"/>
<dbReference type="InterPro" id="IPR013784">
    <property type="entry name" value="Carb-bd-like_fold"/>
</dbReference>
<dbReference type="Pfam" id="PF00127">
    <property type="entry name" value="Copper-bind"/>
    <property type="match status" value="1"/>
</dbReference>
<dbReference type="InterPro" id="IPR008972">
    <property type="entry name" value="Cupredoxin"/>
</dbReference>
<gene>
    <name evidence="5" type="ORF">RZN69_11320</name>
</gene>
<dbReference type="EMBL" id="CP136920">
    <property type="protein sequence ID" value="WOO43680.1"/>
    <property type="molecule type" value="Genomic_DNA"/>
</dbReference>
<keyword evidence="1" id="KW-0479">Metal-binding</keyword>